<organism evidence="2">
    <name type="scientific">viral metagenome</name>
    <dbReference type="NCBI Taxonomy" id="1070528"/>
    <lineage>
        <taxon>unclassified sequences</taxon>
        <taxon>metagenomes</taxon>
        <taxon>organismal metagenomes</taxon>
    </lineage>
</organism>
<proteinExistence type="predicted"/>
<reference evidence="2" key="1">
    <citation type="journal article" date="2020" name="Nature">
        <title>Giant virus diversity and host interactions through global metagenomics.</title>
        <authorList>
            <person name="Schulz F."/>
            <person name="Roux S."/>
            <person name="Paez-Espino D."/>
            <person name="Jungbluth S."/>
            <person name="Walsh D.A."/>
            <person name="Denef V.J."/>
            <person name="McMahon K.D."/>
            <person name="Konstantinidis K.T."/>
            <person name="Eloe-Fadrosh E.A."/>
            <person name="Kyrpides N.C."/>
            <person name="Woyke T."/>
        </authorList>
    </citation>
    <scope>NUCLEOTIDE SEQUENCE</scope>
    <source>
        <strain evidence="2">GVMAG-M-3300027736-24</strain>
    </source>
</reference>
<keyword evidence="1" id="KW-0175">Coiled coil</keyword>
<dbReference type="EMBL" id="MN740417">
    <property type="protein sequence ID" value="QHU05537.1"/>
    <property type="molecule type" value="Genomic_DNA"/>
</dbReference>
<evidence type="ECO:0000313" key="2">
    <source>
        <dbReference type="EMBL" id="QHU05537.1"/>
    </source>
</evidence>
<protein>
    <submittedName>
        <fullName evidence="2">Uncharacterized protein</fullName>
    </submittedName>
</protein>
<evidence type="ECO:0000256" key="1">
    <source>
        <dbReference type="SAM" id="Coils"/>
    </source>
</evidence>
<accession>A0A6C0JM32</accession>
<dbReference type="AlphaFoldDB" id="A0A6C0JM32"/>
<name>A0A6C0JM32_9ZZZZ</name>
<feature type="coiled-coil region" evidence="1">
    <location>
        <begin position="81"/>
        <end position="129"/>
    </location>
</feature>
<sequence>MASNIKQIKHNVYIPDWDSETEKYINICHFEPNKSGESYICNCRNKDTDIFNTKSKYDAHIKNKQHQRWVAAYGKQATEENKSLKEENTTKDKEIAILNRKLEKQIARSERYKLERDKYIRMLNQEEDQDAFECD</sequence>